<dbReference type="EMBL" id="CAJVPS010000840">
    <property type="protein sequence ID" value="CAG8511402.1"/>
    <property type="molecule type" value="Genomic_DNA"/>
</dbReference>
<organism evidence="2 3">
    <name type="scientific">Ambispora leptoticha</name>
    <dbReference type="NCBI Taxonomy" id="144679"/>
    <lineage>
        <taxon>Eukaryota</taxon>
        <taxon>Fungi</taxon>
        <taxon>Fungi incertae sedis</taxon>
        <taxon>Mucoromycota</taxon>
        <taxon>Glomeromycotina</taxon>
        <taxon>Glomeromycetes</taxon>
        <taxon>Archaeosporales</taxon>
        <taxon>Ambisporaceae</taxon>
        <taxon>Ambispora</taxon>
    </lineage>
</organism>
<gene>
    <name evidence="2" type="ORF">ALEPTO_LOCUS3994</name>
</gene>
<feature type="chain" id="PRO_5040423703" evidence="1">
    <location>
        <begin position="22"/>
        <end position="84"/>
    </location>
</feature>
<dbReference type="AlphaFoldDB" id="A0A9N8ZYU7"/>
<evidence type="ECO:0000313" key="3">
    <source>
        <dbReference type="Proteomes" id="UP000789508"/>
    </source>
</evidence>
<feature type="signal peptide" evidence="1">
    <location>
        <begin position="1"/>
        <end position="21"/>
    </location>
</feature>
<proteinExistence type="predicted"/>
<keyword evidence="3" id="KW-1185">Reference proteome</keyword>
<comment type="caution">
    <text evidence="2">The sequence shown here is derived from an EMBL/GenBank/DDBJ whole genome shotgun (WGS) entry which is preliminary data.</text>
</comment>
<dbReference type="Proteomes" id="UP000789508">
    <property type="component" value="Unassembled WGS sequence"/>
</dbReference>
<protein>
    <submittedName>
        <fullName evidence="2">913_t:CDS:1</fullName>
    </submittedName>
</protein>
<evidence type="ECO:0000313" key="2">
    <source>
        <dbReference type="EMBL" id="CAG8511402.1"/>
    </source>
</evidence>
<name>A0A9N8ZYU7_9GLOM</name>
<accession>A0A9N8ZYU7</accession>
<reference evidence="2" key="1">
    <citation type="submission" date="2021-06" db="EMBL/GenBank/DDBJ databases">
        <authorList>
            <person name="Kallberg Y."/>
            <person name="Tangrot J."/>
            <person name="Rosling A."/>
        </authorList>
    </citation>
    <scope>NUCLEOTIDE SEQUENCE</scope>
    <source>
        <strain evidence="2">FL130A</strain>
    </source>
</reference>
<sequence length="84" mass="7859">MKQFVAIALILASSLFALSNAAPAPFGDTIKQSANGGNGGNGGNAYGGSAYANSGAIALGGPAKGGNGGNGGNGGTNVAVQDVY</sequence>
<keyword evidence="1" id="KW-0732">Signal</keyword>
<evidence type="ECO:0000256" key="1">
    <source>
        <dbReference type="SAM" id="SignalP"/>
    </source>
</evidence>